<gene>
    <name evidence="1" type="ORF">D2962_04400</name>
</gene>
<dbReference type="Proteomes" id="UP000280960">
    <property type="component" value="Chromosome"/>
</dbReference>
<proteinExistence type="predicted"/>
<dbReference type="GO" id="GO:0003677">
    <property type="term" value="F:DNA binding"/>
    <property type="evidence" value="ECO:0007669"/>
    <property type="project" value="UniProtKB-KW"/>
</dbReference>
<dbReference type="AlphaFoldDB" id="A0A3G2R368"/>
<sequence length="61" mass="7130">MEYMTAKEAAQKWNITVRRVQILCAQGRIQGAMRLGNMWVLPIGVKKPEDKRYTHKNVEDK</sequence>
<reference evidence="1 2" key="1">
    <citation type="submission" date="2018-10" db="EMBL/GenBank/DDBJ databases">
        <authorList>
            <person name="Zhang X."/>
        </authorList>
    </citation>
    <scope>NUCLEOTIDE SEQUENCE [LARGE SCALE GENOMIC DNA]</scope>
    <source>
        <strain evidence="1 2">SK-G1</strain>
    </source>
</reference>
<keyword evidence="1" id="KW-0238">DNA-binding</keyword>
<dbReference type="KEGG" id="bacg:D2962_04400"/>
<name>A0A3G2R368_9FIRM</name>
<evidence type="ECO:0000313" key="1">
    <source>
        <dbReference type="EMBL" id="AYO29944.1"/>
    </source>
</evidence>
<organism evidence="1 2">
    <name type="scientific">Biomaibacter acetigenes</name>
    <dbReference type="NCBI Taxonomy" id="2316383"/>
    <lineage>
        <taxon>Bacteria</taxon>
        <taxon>Bacillati</taxon>
        <taxon>Bacillota</taxon>
        <taxon>Clostridia</taxon>
        <taxon>Thermosediminibacterales</taxon>
        <taxon>Tepidanaerobacteraceae</taxon>
        <taxon>Biomaibacter</taxon>
    </lineage>
</organism>
<protein>
    <submittedName>
        <fullName evidence="1">DNA-binding protein</fullName>
    </submittedName>
</protein>
<accession>A0A3G2R368</accession>
<dbReference type="EMBL" id="CP033169">
    <property type="protein sequence ID" value="AYO29944.1"/>
    <property type="molecule type" value="Genomic_DNA"/>
</dbReference>
<dbReference type="RefSeq" id="WP_122014244.1">
    <property type="nucleotide sequence ID" value="NZ_CP033169.1"/>
</dbReference>
<evidence type="ECO:0000313" key="2">
    <source>
        <dbReference type="Proteomes" id="UP000280960"/>
    </source>
</evidence>
<keyword evidence="2" id="KW-1185">Reference proteome</keyword>